<feature type="region of interest" description="Disordered" evidence="1">
    <location>
        <begin position="263"/>
        <end position="285"/>
    </location>
</feature>
<gene>
    <name evidence="2" type="ORF">K469DRAFT_694455</name>
</gene>
<sequence>MPLPLNLPSEAPQSEARHPNSHGPYSTLSPALLSLPLELTQSMCQPSLQPEHGRDQIRDRGPHPEYSTGNQQTFHDDLTSGPTNFNGQPHPLFIPTANQSRFGSMICRLYYKVNPFRGYSRLRKKPILQEDFHRTIQLVSDVNGHKQLHFGRALFDTGMPINIISRNVAASCGHIFSNDNARPVLKLLEGTFHSVGKVTLRWCCDTNERKNPRLFFDQKFLEAEFYVSKEDVLVDVIIGRETILTERLLEERLWFASPGVHKERPKVNTTEAQDEEKRQEEERRQNELAIQAYEVAKAAKATSGPNS</sequence>
<evidence type="ECO:0000313" key="3">
    <source>
        <dbReference type="Proteomes" id="UP000800200"/>
    </source>
</evidence>
<protein>
    <submittedName>
        <fullName evidence="2">Uncharacterized protein</fullName>
    </submittedName>
</protein>
<feature type="compositionally biased region" description="Basic and acidic residues" evidence="1">
    <location>
        <begin position="275"/>
        <end position="285"/>
    </location>
</feature>
<reference evidence="2" key="1">
    <citation type="journal article" date="2020" name="Stud. Mycol.">
        <title>101 Dothideomycetes genomes: a test case for predicting lifestyles and emergence of pathogens.</title>
        <authorList>
            <person name="Haridas S."/>
            <person name="Albert R."/>
            <person name="Binder M."/>
            <person name="Bloem J."/>
            <person name="Labutti K."/>
            <person name="Salamov A."/>
            <person name="Andreopoulos B."/>
            <person name="Baker S."/>
            <person name="Barry K."/>
            <person name="Bills G."/>
            <person name="Bluhm B."/>
            <person name="Cannon C."/>
            <person name="Castanera R."/>
            <person name="Culley D."/>
            <person name="Daum C."/>
            <person name="Ezra D."/>
            <person name="Gonzalez J."/>
            <person name="Henrissat B."/>
            <person name="Kuo A."/>
            <person name="Liang C."/>
            <person name="Lipzen A."/>
            <person name="Lutzoni F."/>
            <person name="Magnuson J."/>
            <person name="Mondo S."/>
            <person name="Nolan M."/>
            <person name="Ohm R."/>
            <person name="Pangilinan J."/>
            <person name="Park H.-J."/>
            <person name="Ramirez L."/>
            <person name="Alfaro M."/>
            <person name="Sun H."/>
            <person name="Tritt A."/>
            <person name="Yoshinaga Y."/>
            <person name="Zwiers L.-H."/>
            <person name="Turgeon B."/>
            <person name="Goodwin S."/>
            <person name="Spatafora J."/>
            <person name="Crous P."/>
            <person name="Grigoriev I."/>
        </authorList>
    </citation>
    <scope>NUCLEOTIDE SEQUENCE</scope>
    <source>
        <strain evidence="2">CBS 207.26</strain>
    </source>
</reference>
<keyword evidence="3" id="KW-1185">Reference proteome</keyword>
<dbReference type="InterPro" id="IPR021109">
    <property type="entry name" value="Peptidase_aspartic_dom_sf"/>
</dbReference>
<feature type="region of interest" description="Disordered" evidence="1">
    <location>
        <begin position="45"/>
        <end position="78"/>
    </location>
</feature>
<name>A0A6A6EMZ0_9PEZI</name>
<feature type="compositionally biased region" description="Basic and acidic residues" evidence="1">
    <location>
        <begin position="51"/>
        <end position="63"/>
    </location>
</feature>
<organism evidence="2 3">
    <name type="scientific">Zopfia rhizophila CBS 207.26</name>
    <dbReference type="NCBI Taxonomy" id="1314779"/>
    <lineage>
        <taxon>Eukaryota</taxon>
        <taxon>Fungi</taxon>
        <taxon>Dikarya</taxon>
        <taxon>Ascomycota</taxon>
        <taxon>Pezizomycotina</taxon>
        <taxon>Dothideomycetes</taxon>
        <taxon>Dothideomycetes incertae sedis</taxon>
        <taxon>Zopfiaceae</taxon>
        <taxon>Zopfia</taxon>
    </lineage>
</organism>
<proteinExistence type="predicted"/>
<dbReference type="EMBL" id="ML994615">
    <property type="protein sequence ID" value="KAF2192332.1"/>
    <property type="molecule type" value="Genomic_DNA"/>
</dbReference>
<evidence type="ECO:0000256" key="1">
    <source>
        <dbReference type="SAM" id="MobiDB-lite"/>
    </source>
</evidence>
<evidence type="ECO:0000313" key="2">
    <source>
        <dbReference type="EMBL" id="KAF2192332.1"/>
    </source>
</evidence>
<dbReference type="Proteomes" id="UP000800200">
    <property type="component" value="Unassembled WGS sequence"/>
</dbReference>
<dbReference type="AlphaFoldDB" id="A0A6A6EMZ0"/>
<feature type="region of interest" description="Disordered" evidence="1">
    <location>
        <begin position="1"/>
        <end position="29"/>
    </location>
</feature>
<accession>A0A6A6EMZ0</accession>
<dbReference type="Gene3D" id="2.40.70.10">
    <property type="entry name" value="Acid Proteases"/>
    <property type="match status" value="1"/>
</dbReference>